<dbReference type="PANTHER" id="PTHR47505:SF1">
    <property type="entry name" value="DNA UTILIZATION PROTEIN YHGH"/>
    <property type="match status" value="1"/>
</dbReference>
<dbReference type="InterPro" id="IPR044005">
    <property type="entry name" value="DZR_2"/>
</dbReference>
<name>A0A1I0RPV1_9RHOB</name>
<dbReference type="InterPro" id="IPR000836">
    <property type="entry name" value="PRTase_dom"/>
</dbReference>
<feature type="domain" description="Double zinc ribbon" evidence="2">
    <location>
        <begin position="7"/>
        <end position="64"/>
    </location>
</feature>
<dbReference type="OrthoDB" id="9779910at2"/>
<evidence type="ECO:0000313" key="3">
    <source>
        <dbReference type="EMBL" id="SEW42736.1"/>
    </source>
</evidence>
<evidence type="ECO:0000259" key="2">
    <source>
        <dbReference type="Pfam" id="PF18912"/>
    </source>
</evidence>
<keyword evidence="3" id="KW-0808">Transferase</keyword>
<evidence type="ECO:0000256" key="1">
    <source>
        <dbReference type="ARBA" id="ARBA00008007"/>
    </source>
</evidence>
<dbReference type="Pfam" id="PF18912">
    <property type="entry name" value="DZR_2"/>
    <property type="match status" value="1"/>
</dbReference>
<dbReference type="Gene3D" id="3.40.50.2020">
    <property type="match status" value="1"/>
</dbReference>
<gene>
    <name evidence="3" type="ORF">SAMN04488515_2996</name>
</gene>
<comment type="similarity">
    <text evidence="1">Belongs to the ComF/GntX family.</text>
</comment>
<dbReference type="RefSeq" id="WP_089996449.1">
    <property type="nucleotide sequence ID" value="NZ_FOIZ01000002.1"/>
</dbReference>
<keyword evidence="4" id="KW-1185">Reference proteome</keyword>
<protein>
    <submittedName>
        <fullName evidence="3">Predicted amidophosphoribosyltransferases</fullName>
    </submittedName>
</protein>
<proteinExistence type="inferred from homology"/>
<dbReference type="SUPFAM" id="SSF53271">
    <property type="entry name" value="PRTase-like"/>
    <property type="match status" value="1"/>
</dbReference>
<dbReference type="AlphaFoldDB" id="A0A1I0RPV1"/>
<dbReference type="Proteomes" id="UP000199167">
    <property type="component" value="Unassembled WGS sequence"/>
</dbReference>
<evidence type="ECO:0000313" key="4">
    <source>
        <dbReference type="Proteomes" id="UP000199167"/>
    </source>
</evidence>
<reference evidence="3 4" key="1">
    <citation type="submission" date="2016-10" db="EMBL/GenBank/DDBJ databases">
        <authorList>
            <person name="de Groot N.N."/>
        </authorList>
    </citation>
    <scope>NUCLEOTIDE SEQUENCE [LARGE SCALE GENOMIC DNA]</scope>
    <source>
        <strain evidence="3 4">DSM 17925</strain>
    </source>
</reference>
<keyword evidence="3" id="KW-0328">Glycosyltransferase</keyword>
<organism evidence="3 4">
    <name type="scientific">Cognatiyoonia koreensis</name>
    <dbReference type="NCBI Taxonomy" id="364200"/>
    <lineage>
        <taxon>Bacteria</taxon>
        <taxon>Pseudomonadati</taxon>
        <taxon>Pseudomonadota</taxon>
        <taxon>Alphaproteobacteria</taxon>
        <taxon>Rhodobacterales</taxon>
        <taxon>Paracoccaceae</taxon>
        <taxon>Cognatiyoonia</taxon>
    </lineage>
</organism>
<dbReference type="CDD" id="cd06223">
    <property type="entry name" value="PRTases_typeI"/>
    <property type="match status" value="1"/>
</dbReference>
<dbReference type="GO" id="GO:0016757">
    <property type="term" value="F:glycosyltransferase activity"/>
    <property type="evidence" value="ECO:0007669"/>
    <property type="project" value="UniProtKB-KW"/>
</dbReference>
<dbReference type="PANTHER" id="PTHR47505">
    <property type="entry name" value="DNA UTILIZATION PROTEIN YHGH"/>
    <property type="match status" value="1"/>
</dbReference>
<dbReference type="EMBL" id="FOIZ01000002">
    <property type="protein sequence ID" value="SEW42736.1"/>
    <property type="molecule type" value="Genomic_DNA"/>
</dbReference>
<dbReference type="InterPro" id="IPR051910">
    <property type="entry name" value="ComF/GntX_DNA_util-trans"/>
</dbReference>
<accession>A0A1I0RPV1</accession>
<sequence>MIMQSVIRAIYPAQCVACEALTEVEHGLCSGCWRDTWFIHGTCCDQCGTPLPGDGSDLRCDDCMVIARPWDRGRAAMVYKDVGRRLVLGLKHGDRLDLVPSVSGWMAHAGRDFLNDDSLLIPVPLHWTRLLRRRYNQAADLAKGIAKLACADVLPDGLQRTRRTKALDGHTREDRFAALESAISVNPRRKHLIADRHVVLIDDVMTSGATLAACGDACLLSCAQSVCVLTLARVVKDA</sequence>
<dbReference type="STRING" id="364200.SAMN04488515_2996"/>
<dbReference type="InterPro" id="IPR029057">
    <property type="entry name" value="PRTase-like"/>
</dbReference>